<reference evidence="2" key="1">
    <citation type="journal article" date="2023" name="Mol. Phylogenet. Evol.">
        <title>Genome-scale phylogeny and comparative genomics of the fungal order Sordariales.</title>
        <authorList>
            <person name="Hensen N."/>
            <person name="Bonometti L."/>
            <person name="Westerberg I."/>
            <person name="Brannstrom I.O."/>
            <person name="Guillou S."/>
            <person name="Cros-Aarteil S."/>
            <person name="Calhoun S."/>
            <person name="Haridas S."/>
            <person name="Kuo A."/>
            <person name="Mondo S."/>
            <person name="Pangilinan J."/>
            <person name="Riley R."/>
            <person name="LaButti K."/>
            <person name="Andreopoulos B."/>
            <person name="Lipzen A."/>
            <person name="Chen C."/>
            <person name="Yan M."/>
            <person name="Daum C."/>
            <person name="Ng V."/>
            <person name="Clum A."/>
            <person name="Steindorff A."/>
            <person name="Ohm R.A."/>
            <person name="Martin F."/>
            <person name="Silar P."/>
            <person name="Natvig D.O."/>
            <person name="Lalanne C."/>
            <person name="Gautier V."/>
            <person name="Ament-Velasquez S.L."/>
            <person name="Kruys A."/>
            <person name="Hutchinson M.I."/>
            <person name="Powell A.J."/>
            <person name="Barry K."/>
            <person name="Miller A.N."/>
            <person name="Grigoriev I.V."/>
            <person name="Debuchy R."/>
            <person name="Gladieux P."/>
            <person name="Hiltunen Thoren M."/>
            <person name="Johannesson H."/>
        </authorList>
    </citation>
    <scope>NUCLEOTIDE SEQUENCE</scope>
    <source>
        <strain evidence="2">PSN243</strain>
    </source>
</reference>
<comment type="caution">
    <text evidence="2">The sequence shown here is derived from an EMBL/GenBank/DDBJ whole genome shotgun (WGS) entry which is preliminary data.</text>
</comment>
<dbReference type="Pfam" id="PF03795">
    <property type="entry name" value="YCII"/>
    <property type="match status" value="1"/>
</dbReference>
<keyword evidence="3" id="KW-1185">Reference proteome</keyword>
<reference evidence="2" key="2">
    <citation type="submission" date="2023-05" db="EMBL/GenBank/DDBJ databases">
        <authorList>
            <consortium name="Lawrence Berkeley National Laboratory"/>
            <person name="Steindorff A."/>
            <person name="Hensen N."/>
            <person name="Bonometti L."/>
            <person name="Westerberg I."/>
            <person name="Brannstrom I.O."/>
            <person name="Guillou S."/>
            <person name="Cros-Aarteil S."/>
            <person name="Calhoun S."/>
            <person name="Haridas S."/>
            <person name="Kuo A."/>
            <person name="Mondo S."/>
            <person name="Pangilinan J."/>
            <person name="Riley R."/>
            <person name="Labutti K."/>
            <person name="Andreopoulos B."/>
            <person name="Lipzen A."/>
            <person name="Chen C."/>
            <person name="Yanf M."/>
            <person name="Daum C."/>
            <person name="Ng V."/>
            <person name="Clum A."/>
            <person name="Ohm R."/>
            <person name="Martin F."/>
            <person name="Silar P."/>
            <person name="Natvig D."/>
            <person name="Lalanne C."/>
            <person name="Gautier V."/>
            <person name="Ament-Velasquez S.L."/>
            <person name="Kruys A."/>
            <person name="Hutchinson M.I."/>
            <person name="Powell A.J."/>
            <person name="Barry K."/>
            <person name="Miller A.N."/>
            <person name="Grigoriev I.V."/>
            <person name="Debuchy R."/>
            <person name="Gladieux P."/>
            <person name="Thoren M.H."/>
            <person name="Johannesson H."/>
        </authorList>
    </citation>
    <scope>NUCLEOTIDE SEQUENCE</scope>
    <source>
        <strain evidence="2">PSN243</strain>
    </source>
</reference>
<sequence>MAFRSRTCTSTLLQRIATNRAGTTLSPFASSRIRIMSTSAPARTYEWLVVIPDKPGALAKRLEVRPQHFAGLKTNIENGCFQMGGAILEEVPVDDEPSSMKMSGSTIVMVASSKEEIINLLREDVYAKNGVWDVDNVQMWPLKCAFRIPVKGQQV</sequence>
<evidence type="ECO:0000313" key="2">
    <source>
        <dbReference type="EMBL" id="KAK4448248.1"/>
    </source>
</evidence>
<dbReference type="SUPFAM" id="SSF54909">
    <property type="entry name" value="Dimeric alpha+beta barrel"/>
    <property type="match status" value="1"/>
</dbReference>
<organism evidence="2 3">
    <name type="scientific">Podospora aff. communis PSN243</name>
    <dbReference type="NCBI Taxonomy" id="3040156"/>
    <lineage>
        <taxon>Eukaryota</taxon>
        <taxon>Fungi</taxon>
        <taxon>Dikarya</taxon>
        <taxon>Ascomycota</taxon>
        <taxon>Pezizomycotina</taxon>
        <taxon>Sordariomycetes</taxon>
        <taxon>Sordariomycetidae</taxon>
        <taxon>Sordariales</taxon>
        <taxon>Podosporaceae</taxon>
        <taxon>Podospora</taxon>
    </lineage>
</organism>
<dbReference type="PANTHER" id="PTHR33606">
    <property type="entry name" value="PROTEIN YCII"/>
    <property type="match status" value="1"/>
</dbReference>
<dbReference type="EMBL" id="MU865944">
    <property type="protein sequence ID" value="KAK4448248.1"/>
    <property type="molecule type" value="Genomic_DNA"/>
</dbReference>
<dbReference type="Proteomes" id="UP001321760">
    <property type="component" value="Unassembled WGS sequence"/>
</dbReference>
<dbReference type="InterPro" id="IPR011008">
    <property type="entry name" value="Dimeric_a/b-barrel"/>
</dbReference>
<evidence type="ECO:0000313" key="3">
    <source>
        <dbReference type="Proteomes" id="UP001321760"/>
    </source>
</evidence>
<protein>
    <recommendedName>
        <fullName evidence="1">YCII-related domain-containing protein</fullName>
    </recommendedName>
</protein>
<feature type="domain" description="YCII-related" evidence="1">
    <location>
        <begin position="47"/>
        <end position="140"/>
    </location>
</feature>
<dbReference type="PANTHER" id="PTHR33606:SF3">
    <property type="entry name" value="PROTEIN YCII"/>
    <property type="match status" value="1"/>
</dbReference>
<dbReference type="InterPro" id="IPR005545">
    <property type="entry name" value="YCII"/>
</dbReference>
<dbReference type="InterPro" id="IPR051807">
    <property type="entry name" value="Sec-metab_biosynth-assoc"/>
</dbReference>
<dbReference type="AlphaFoldDB" id="A0AAV9GJ74"/>
<name>A0AAV9GJ74_9PEZI</name>
<proteinExistence type="predicted"/>
<dbReference type="Gene3D" id="3.30.70.1060">
    <property type="entry name" value="Dimeric alpha+beta barrel"/>
    <property type="match status" value="1"/>
</dbReference>
<gene>
    <name evidence="2" type="ORF">QBC34DRAFT_407802</name>
</gene>
<evidence type="ECO:0000259" key="1">
    <source>
        <dbReference type="Pfam" id="PF03795"/>
    </source>
</evidence>
<accession>A0AAV9GJ74</accession>